<feature type="transmembrane region" description="Helical" evidence="8">
    <location>
        <begin position="562"/>
        <end position="582"/>
    </location>
</feature>
<keyword evidence="5 8" id="KW-1133">Transmembrane helix</keyword>
<evidence type="ECO:0000256" key="9">
    <source>
        <dbReference type="SAM" id="SignalP"/>
    </source>
</evidence>
<dbReference type="GO" id="GO:0055085">
    <property type="term" value="P:transmembrane transport"/>
    <property type="evidence" value="ECO:0007669"/>
    <property type="project" value="TreeGrafter"/>
</dbReference>
<feature type="compositionally biased region" description="Pro residues" evidence="7">
    <location>
        <begin position="35"/>
        <end position="53"/>
    </location>
</feature>
<accession>A0A0G4M1W9</accession>
<comment type="similarity">
    <text evidence="2">Belongs to the transient receptor potential (TRP) ion channel family.</text>
</comment>
<dbReference type="GO" id="GO:0016020">
    <property type="term" value="C:membrane"/>
    <property type="evidence" value="ECO:0007669"/>
    <property type="project" value="UniProtKB-SubCell"/>
</dbReference>
<evidence type="ECO:0000256" key="3">
    <source>
        <dbReference type="ARBA" id="ARBA00022692"/>
    </source>
</evidence>
<dbReference type="AlphaFoldDB" id="A0A0G4M1W9"/>
<feature type="transmembrane region" description="Helical" evidence="8">
    <location>
        <begin position="726"/>
        <end position="746"/>
    </location>
</feature>
<dbReference type="PANTHER" id="PTHR31145">
    <property type="entry name" value="INTEGRAL MEMBRANE PROTEIN (AFU_ORTHOLOGUE AFUA_7G01610)"/>
    <property type="match status" value="1"/>
</dbReference>
<feature type="transmembrane region" description="Helical" evidence="8">
    <location>
        <begin position="700"/>
        <end position="720"/>
    </location>
</feature>
<dbReference type="STRING" id="100787.A0A0G4M1W9"/>
<feature type="region of interest" description="Disordered" evidence="7">
    <location>
        <begin position="34"/>
        <end position="72"/>
    </location>
</feature>
<feature type="region of interest" description="Disordered" evidence="7">
    <location>
        <begin position="188"/>
        <end position="227"/>
    </location>
</feature>
<evidence type="ECO:0000256" key="4">
    <source>
        <dbReference type="ARBA" id="ARBA00022729"/>
    </source>
</evidence>
<keyword evidence="3 8" id="KW-0812">Transmembrane</keyword>
<feature type="compositionally biased region" description="Polar residues" evidence="7">
    <location>
        <begin position="941"/>
        <end position="964"/>
    </location>
</feature>
<feature type="compositionally biased region" description="Basic residues" evidence="7">
    <location>
        <begin position="209"/>
        <end position="220"/>
    </location>
</feature>
<feature type="transmembrane region" description="Helical" evidence="8">
    <location>
        <begin position="399"/>
        <end position="418"/>
    </location>
</feature>
<dbReference type="EMBL" id="CVQH01020685">
    <property type="protein sequence ID" value="CRK28281.1"/>
    <property type="molecule type" value="Genomic_DNA"/>
</dbReference>
<feature type="compositionally biased region" description="Polar residues" evidence="7">
    <location>
        <begin position="57"/>
        <end position="72"/>
    </location>
</feature>
<dbReference type="Pfam" id="PF06011">
    <property type="entry name" value="TRP"/>
    <property type="match status" value="1"/>
</dbReference>
<dbReference type="InterPro" id="IPR040241">
    <property type="entry name" value="TRP_Flc/Pkd2-like"/>
</dbReference>
<dbReference type="Proteomes" id="UP000044602">
    <property type="component" value="Unassembled WGS sequence"/>
</dbReference>
<feature type="signal peptide" evidence="9">
    <location>
        <begin position="1"/>
        <end position="19"/>
    </location>
</feature>
<evidence type="ECO:0000313" key="12">
    <source>
        <dbReference type="Proteomes" id="UP000044602"/>
    </source>
</evidence>
<dbReference type="PANTHER" id="PTHR31145:SF2">
    <property type="entry name" value="FLAVIN CARRIER PROTEIN 2"/>
    <property type="match status" value="1"/>
</dbReference>
<dbReference type="InterPro" id="IPR032800">
    <property type="entry name" value="TRP_N"/>
</dbReference>
<evidence type="ECO:0000313" key="11">
    <source>
        <dbReference type="EMBL" id="CRK28281.1"/>
    </source>
</evidence>
<evidence type="ECO:0000259" key="10">
    <source>
        <dbReference type="SMART" id="SM01320"/>
    </source>
</evidence>
<dbReference type="SMART" id="SM01320">
    <property type="entry name" value="TRP_N"/>
    <property type="match status" value="1"/>
</dbReference>
<gene>
    <name evidence="11" type="ORF">BN1708_015170</name>
</gene>
<dbReference type="GO" id="GO:0009272">
    <property type="term" value="P:fungal-type cell wall biogenesis"/>
    <property type="evidence" value="ECO:0007669"/>
    <property type="project" value="TreeGrafter"/>
</dbReference>
<feature type="region of interest" description="Disordered" evidence="7">
    <location>
        <begin position="862"/>
        <end position="973"/>
    </location>
</feature>
<keyword evidence="4 9" id="KW-0732">Signal</keyword>
<keyword evidence="6 8" id="KW-0472">Membrane</keyword>
<feature type="compositionally biased region" description="Polar residues" evidence="7">
    <location>
        <begin position="188"/>
        <end position="208"/>
    </location>
</feature>
<feature type="chain" id="PRO_5002566918" description="ML-like domain-containing protein" evidence="9">
    <location>
        <begin position="20"/>
        <end position="973"/>
    </location>
</feature>
<evidence type="ECO:0000256" key="1">
    <source>
        <dbReference type="ARBA" id="ARBA00004141"/>
    </source>
</evidence>
<dbReference type="Pfam" id="PF14558">
    <property type="entry name" value="TRP_N"/>
    <property type="match status" value="1"/>
</dbReference>
<evidence type="ECO:0000256" key="6">
    <source>
        <dbReference type="ARBA" id="ARBA00023136"/>
    </source>
</evidence>
<name>A0A0G4M1W9_VERLO</name>
<evidence type="ECO:0000256" key="5">
    <source>
        <dbReference type="ARBA" id="ARBA00022989"/>
    </source>
</evidence>
<comment type="subcellular location">
    <subcellularLocation>
        <location evidence="1">Membrane</location>
        <topology evidence="1">Multi-pass membrane protein</topology>
    </subcellularLocation>
</comment>
<reference evidence="12" key="1">
    <citation type="submission" date="2015-05" db="EMBL/GenBank/DDBJ databases">
        <authorList>
            <person name="Fogelqvist Johan"/>
        </authorList>
    </citation>
    <scope>NUCLEOTIDE SEQUENCE [LARGE SCALE GENOMIC DNA]</scope>
</reference>
<organism evidence="11 12">
    <name type="scientific">Verticillium longisporum</name>
    <name type="common">Verticillium dahliae var. longisporum</name>
    <dbReference type="NCBI Taxonomy" id="100787"/>
    <lineage>
        <taxon>Eukaryota</taxon>
        <taxon>Fungi</taxon>
        <taxon>Dikarya</taxon>
        <taxon>Ascomycota</taxon>
        <taxon>Pezizomycotina</taxon>
        <taxon>Sordariomycetes</taxon>
        <taxon>Hypocreomycetidae</taxon>
        <taxon>Glomerellales</taxon>
        <taxon>Plectosphaerellaceae</taxon>
        <taxon>Verticillium</taxon>
    </lineage>
</organism>
<feature type="transmembrane region" description="Helical" evidence="8">
    <location>
        <begin position="758"/>
        <end position="780"/>
    </location>
</feature>
<dbReference type="InterPro" id="IPR010308">
    <property type="entry name" value="TRP_C"/>
</dbReference>
<evidence type="ECO:0000256" key="7">
    <source>
        <dbReference type="SAM" id="MobiDB-lite"/>
    </source>
</evidence>
<protein>
    <recommendedName>
        <fullName evidence="10">ML-like domain-containing protein</fullName>
    </recommendedName>
</protein>
<feature type="transmembrane region" description="Helical" evidence="8">
    <location>
        <begin position="603"/>
        <end position="628"/>
    </location>
</feature>
<feature type="domain" description="ML-like" evidence="10">
    <location>
        <begin position="254"/>
        <end position="393"/>
    </location>
</feature>
<keyword evidence="12" id="KW-1185">Reference proteome</keyword>
<proteinExistence type="inferred from homology"/>
<feature type="transmembrane region" description="Helical" evidence="8">
    <location>
        <begin position="640"/>
        <end position="659"/>
    </location>
</feature>
<evidence type="ECO:0000256" key="8">
    <source>
        <dbReference type="SAM" id="Phobius"/>
    </source>
</evidence>
<evidence type="ECO:0000256" key="2">
    <source>
        <dbReference type="ARBA" id="ARBA00010642"/>
    </source>
</evidence>
<sequence>MPPPLPCPLFLFPVLAVTTQHVPVSLNRGLAAPPSLSPPPSFPPSPSPCPPHFSPSALNSDRPTSTPSPHLTHHLATTTFQPATSLVNPCQSHSPNPTLVFTPSNPIGTGTGLTYLTNTTRSASPSAGLLSLSSSSLPSDRRTLQTKLHEKKKPTTQVLVHHSSFDWSTSLFTSSSFSCKSSRELSETYNNKGGRVSSVSPGSETSLTSKHHNPRNHHNLNHSSQPRPLANTAIMRWSPLLLLSAALSPVMAIRKLESKSLNTCQSDSMFSASLFNVVFTPDNGTATVNIVAVSSVQGSVVFDISLKAYGYEVIHRTIDPCDIDLAGLCPMTADKINLKFNIDIDEEATKVIPGIAFSIPDLDATFRAYLNLTETGESVACVEADFSNGKTVDLVGVKWATALIAILGLIAAAVVSGMGHTNAAAHLAANTLSLFGYFQAQAIIGLTGVHLPPVVQAWTQNFMWSMGIIRVGWMQDVFTWYQRATGGEPSTLFNSMRTSSVQVTKRSVDFTEGAAGIMARAGTALAKRANIQLSSGSFIVYGIQRVAFGAKIESTNLFMTGLTFYCIFAVLTVLVVALFKGFTELCVRQRWMKSDSFLEFRNGWLTVLKGILFRVTLIGFPMMTILCLWELTQRDSPAEVVLAIFFFFGMLITLGWASFKVIRIARRSVAMHRNPAYILYSDPQALNKWGFLYVQFRASAYYFIAPTLLYTLIKGMFVAFGQHVGVVQAIAFMVIEAAALIAASVLRPWMDKSINSFNIAICVMNFLNSVFLFMMTNVYAAPDIVPGATGVVLFIANAAFSLILLIMVIISSTIVFWRKNPDAKYQFMADDRVSFMKSQTQLNTTTELDALAATARGDKAGYKSQLDLDDDNESISSESMRRRVDGNGHPLAAQSQTSVNRIGNPPRSPVDPSVPLFPADNRGSPYASSLRSPSPYGGAGSQQSLRQQHNASPAGYRSQNNASPWQRGAGYEH</sequence>
<feature type="transmembrane region" description="Helical" evidence="8">
    <location>
        <begin position="792"/>
        <end position="817"/>
    </location>
</feature>